<dbReference type="PANTHER" id="PTHR46411">
    <property type="entry name" value="FAMILY ATPASE, PUTATIVE-RELATED"/>
    <property type="match status" value="1"/>
</dbReference>
<accession>A0ABQ9QGS0</accession>
<dbReference type="GeneID" id="85417294"/>
<sequence>MPYPGASQRNKRRRLPQFPETSPFASFKASKNSKWRRKLQAQRQPSTEARREDIDARNIEQVNVHSNLHGNEERKEMDLQTKTIKEQQDSGHDVSLAESLALITERYLGVDILDQGREVSTFVSYLLDTIEILQSQARFRAADSSDSDSDSDSGSVDVAVSQPPYFQTVHRLFCTVEDHHHSGKLSEDEPVARKTKSAGDTDRLEAKREINNLETWADKRPSLCFVVIREHCCSPNQRNDNQRHEMQNHSVNPSSRLESLRVVSPILQKALQKVAEFQIYPESKYYEAAIEMEAPYLFLFHHRKRLATLAETEPYQEVLLPLMNFLEESYEAEYVEAEQMFAQGHVNARHIHKLFKPNQLLLKKDRGDHSLAFVLNDYSQATRDDITLKGWKWQYDGNDLKRTNESGLIRSVAEERADIRDLSVHPVEFAREADVKMLTQRGNKFWSMRDQAYTCYTGWDSGSKHHYASARFMVDTATYHMMHTVSTSSSYETPRQYDPWPMKVNRREDLPHKAEMLMPAIVHGFNLQQKKWVSLNVENTHPVDWNHKAFQRLVLDKKIKEMIHALVNVQTSAKKMDDIITGKGNGLIILLHGSPGTGKTLTAESVAEIAEKPLYRVTCGDIVLLLDEADVFLEERTMADLQRNSLVSVFLRLLEYYEGILILTSNRVGSFDEAFKSRIQVAIHYDNLTKMSRKAIWQNFFDMIEESVEEDANMPELERRLDQLASEEMNGRQIRNALLTARQLAKDRKERLDWEHLSQVIKTSATFNKYLKAVRGHTDEQWARGESLR</sequence>
<dbReference type="SUPFAM" id="SSF52540">
    <property type="entry name" value="P-loop containing nucleoside triphosphate hydrolases"/>
    <property type="match status" value="1"/>
</dbReference>
<reference evidence="3 4" key="1">
    <citation type="submission" date="2016-10" db="EMBL/GenBank/DDBJ databases">
        <title>The genome sequence of Colletotrichum fioriniae PJ7.</title>
        <authorList>
            <person name="Baroncelli R."/>
        </authorList>
    </citation>
    <scope>NUCLEOTIDE SEQUENCE [LARGE SCALE GENOMIC DNA]</scope>
    <source>
        <strain evidence="3 4">Tom-12</strain>
    </source>
</reference>
<dbReference type="Gene3D" id="3.40.50.300">
    <property type="entry name" value="P-loop containing nucleotide triphosphate hydrolases"/>
    <property type="match status" value="2"/>
</dbReference>
<feature type="compositionally biased region" description="Basic and acidic residues" evidence="1">
    <location>
        <begin position="70"/>
        <end position="79"/>
    </location>
</feature>
<feature type="compositionally biased region" description="Polar residues" evidence="1">
    <location>
        <begin position="19"/>
        <end position="30"/>
    </location>
</feature>
<keyword evidence="4" id="KW-1185">Reference proteome</keyword>
<name>A0ABQ9QGS0_9PEZI</name>
<dbReference type="InterPro" id="IPR003593">
    <property type="entry name" value="AAA+_ATPase"/>
</dbReference>
<evidence type="ECO:0000259" key="2">
    <source>
        <dbReference type="SMART" id="SM00382"/>
    </source>
</evidence>
<dbReference type="RefSeq" id="XP_060372366.1">
    <property type="nucleotide sequence ID" value="XM_060533056.1"/>
</dbReference>
<feature type="compositionally biased region" description="Basic residues" evidence="1">
    <location>
        <begin position="31"/>
        <end position="40"/>
    </location>
</feature>
<dbReference type="PANTHER" id="PTHR46411:SF2">
    <property type="entry name" value="AAA+ ATPASE DOMAIN-CONTAINING PROTEIN"/>
    <property type="match status" value="1"/>
</dbReference>
<dbReference type="SMART" id="SM00382">
    <property type="entry name" value="AAA"/>
    <property type="match status" value="1"/>
</dbReference>
<dbReference type="Pfam" id="PF00004">
    <property type="entry name" value="AAA"/>
    <property type="match status" value="1"/>
</dbReference>
<dbReference type="Pfam" id="PF22942">
    <property type="entry name" value="DUF7025"/>
    <property type="match status" value="1"/>
</dbReference>
<feature type="domain" description="AAA+ ATPase" evidence="2">
    <location>
        <begin position="585"/>
        <end position="689"/>
    </location>
</feature>
<feature type="compositionally biased region" description="Basic and acidic residues" evidence="1">
    <location>
        <begin position="48"/>
        <end position="58"/>
    </location>
</feature>
<evidence type="ECO:0000313" key="3">
    <source>
        <dbReference type="EMBL" id="KAK1464544.1"/>
    </source>
</evidence>
<feature type="compositionally biased region" description="Polar residues" evidence="1">
    <location>
        <begin position="60"/>
        <end position="69"/>
    </location>
</feature>
<dbReference type="InterPro" id="IPR027417">
    <property type="entry name" value="P-loop_NTPase"/>
</dbReference>
<dbReference type="Pfam" id="PF23232">
    <property type="entry name" value="AAA_lid_13"/>
    <property type="match status" value="1"/>
</dbReference>
<evidence type="ECO:0000313" key="4">
    <source>
        <dbReference type="Proteomes" id="UP001227543"/>
    </source>
</evidence>
<dbReference type="InterPro" id="IPR054289">
    <property type="entry name" value="DUF7025"/>
</dbReference>
<gene>
    <name evidence="3" type="ORF">CTAM01_17064</name>
</gene>
<feature type="region of interest" description="Disordered" evidence="1">
    <location>
        <begin position="1"/>
        <end position="79"/>
    </location>
</feature>
<dbReference type="Proteomes" id="UP001227543">
    <property type="component" value="Unassembled WGS sequence"/>
</dbReference>
<proteinExistence type="predicted"/>
<dbReference type="EMBL" id="MLFU01000329">
    <property type="protein sequence ID" value="KAK1464544.1"/>
    <property type="molecule type" value="Genomic_DNA"/>
</dbReference>
<organism evidence="3 4">
    <name type="scientific">Colletotrichum tamarilloi</name>
    <dbReference type="NCBI Taxonomy" id="1209934"/>
    <lineage>
        <taxon>Eukaryota</taxon>
        <taxon>Fungi</taxon>
        <taxon>Dikarya</taxon>
        <taxon>Ascomycota</taxon>
        <taxon>Pezizomycotina</taxon>
        <taxon>Sordariomycetes</taxon>
        <taxon>Hypocreomycetidae</taxon>
        <taxon>Glomerellales</taxon>
        <taxon>Glomerellaceae</taxon>
        <taxon>Colletotrichum</taxon>
        <taxon>Colletotrichum acutatum species complex</taxon>
    </lineage>
</organism>
<feature type="region of interest" description="Disordered" evidence="1">
    <location>
        <begin position="182"/>
        <end position="203"/>
    </location>
</feature>
<dbReference type="InterPro" id="IPR056599">
    <property type="entry name" value="AAA_lid_fung"/>
</dbReference>
<comment type="caution">
    <text evidence="3">The sequence shown here is derived from an EMBL/GenBank/DDBJ whole genome shotgun (WGS) entry which is preliminary data.</text>
</comment>
<protein>
    <recommendedName>
        <fullName evidence="2">AAA+ ATPase domain-containing protein</fullName>
    </recommendedName>
</protein>
<feature type="region of interest" description="Disordered" evidence="1">
    <location>
        <begin position="236"/>
        <end position="256"/>
    </location>
</feature>
<evidence type="ECO:0000256" key="1">
    <source>
        <dbReference type="SAM" id="MobiDB-lite"/>
    </source>
</evidence>
<dbReference type="InterPro" id="IPR003959">
    <property type="entry name" value="ATPase_AAA_core"/>
</dbReference>